<accession>A0A0F9E5A9</accession>
<gene>
    <name evidence="1" type="ORF">LCGC14_2195940</name>
</gene>
<organism evidence="1">
    <name type="scientific">marine sediment metagenome</name>
    <dbReference type="NCBI Taxonomy" id="412755"/>
    <lineage>
        <taxon>unclassified sequences</taxon>
        <taxon>metagenomes</taxon>
        <taxon>ecological metagenomes</taxon>
    </lineage>
</organism>
<name>A0A0F9E5A9_9ZZZZ</name>
<dbReference type="EMBL" id="LAZR01028840">
    <property type="protein sequence ID" value="KKL61376.1"/>
    <property type="molecule type" value="Genomic_DNA"/>
</dbReference>
<reference evidence="1" key="1">
    <citation type="journal article" date="2015" name="Nature">
        <title>Complex archaea that bridge the gap between prokaryotes and eukaryotes.</title>
        <authorList>
            <person name="Spang A."/>
            <person name="Saw J.H."/>
            <person name="Jorgensen S.L."/>
            <person name="Zaremba-Niedzwiedzka K."/>
            <person name="Martijn J."/>
            <person name="Lind A.E."/>
            <person name="van Eijk R."/>
            <person name="Schleper C."/>
            <person name="Guy L."/>
            <person name="Ettema T.J."/>
        </authorList>
    </citation>
    <scope>NUCLEOTIDE SEQUENCE</scope>
</reference>
<feature type="non-terminal residue" evidence="1">
    <location>
        <position position="1"/>
    </location>
</feature>
<proteinExistence type="predicted"/>
<protein>
    <submittedName>
        <fullName evidence="1">Uncharacterized protein</fullName>
    </submittedName>
</protein>
<sequence>YESLHLQHIEIQRLTGASIEQ</sequence>
<evidence type="ECO:0000313" key="1">
    <source>
        <dbReference type="EMBL" id="KKL61376.1"/>
    </source>
</evidence>
<dbReference type="AlphaFoldDB" id="A0A0F9E5A9"/>
<comment type="caution">
    <text evidence="1">The sequence shown here is derived from an EMBL/GenBank/DDBJ whole genome shotgun (WGS) entry which is preliminary data.</text>
</comment>